<dbReference type="AlphaFoldDB" id="M3B316"/>
<evidence type="ECO:0000313" key="3">
    <source>
        <dbReference type="Proteomes" id="UP000016932"/>
    </source>
</evidence>
<dbReference type="KEGG" id="pfj:MYCFIDRAFT_172827"/>
<reference evidence="2 3" key="1">
    <citation type="journal article" date="2012" name="PLoS Pathog.">
        <title>Diverse lifestyles and strategies of plant pathogenesis encoded in the genomes of eighteen Dothideomycetes fungi.</title>
        <authorList>
            <person name="Ohm R.A."/>
            <person name="Feau N."/>
            <person name="Henrissat B."/>
            <person name="Schoch C.L."/>
            <person name="Horwitz B.A."/>
            <person name="Barry K.W."/>
            <person name="Condon B.J."/>
            <person name="Copeland A.C."/>
            <person name="Dhillon B."/>
            <person name="Glaser F."/>
            <person name="Hesse C.N."/>
            <person name="Kosti I."/>
            <person name="LaButti K."/>
            <person name="Lindquist E.A."/>
            <person name="Lucas S."/>
            <person name="Salamov A.A."/>
            <person name="Bradshaw R.E."/>
            <person name="Ciuffetti L."/>
            <person name="Hamelin R.C."/>
            <person name="Kema G.H.J."/>
            <person name="Lawrence C."/>
            <person name="Scott J.A."/>
            <person name="Spatafora J.W."/>
            <person name="Turgeon B.G."/>
            <person name="de Wit P.J.G.M."/>
            <person name="Zhong S."/>
            <person name="Goodwin S.B."/>
            <person name="Grigoriev I.V."/>
        </authorList>
    </citation>
    <scope>NUCLEOTIDE SEQUENCE [LARGE SCALE GENOMIC DNA]</scope>
    <source>
        <strain evidence="2 3">CIRAD86</strain>
    </source>
</reference>
<dbReference type="VEuPathDB" id="FungiDB:MYCFIDRAFT_172827"/>
<organism evidence="2 3">
    <name type="scientific">Pseudocercospora fijiensis (strain CIRAD86)</name>
    <name type="common">Black leaf streak disease fungus</name>
    <name type="synonym">Mycosphaerella fijiensis</name>
    <dbReference type="NCBI Taxonomy" id="383855"/>
    <lineage>
        <taxon>Eukaryota</taxon>
        <taxon>Fungi</taxon>
        <taxon>Dikarya</taxon>
        <taxon>Ascomycota</taxon>
        <taxon>Pezizomycotina</taxon>
        <taxon>Dothideomycetes</taxon>
        <taxon>Dothideomycetidae</taxon>
        <taxon>Mycosphaerellales</taxon>
        <taxon>Mycosphaerellaceae</taxon>
        <taxon>Pseudocercospora</taxon>
    </lineage>
</organism>
<proteinExistence type="predicted"/>
<feature type="region of interest" description="Disordered" evidence="1">
    <location>
        <begin position="90"/>
        <end position="109"/>
    </location>
</feature>
<dbReference type="EMBL" id="KB446557">
    <property type="protein sequence ID" value="EME83752.1"/>
    <property type="molecule type" value="Genomic_DNA"/>
</dbReference>
<dbReference type="Proteomes" id="UP000016932">
    <property type="component" value="Unassembled WGS sequence"/>
</dbReference>
<accession>M3B316</accession>
<dbReference type="RefSeq" id="XP_007924402.1">
    <property type="nucleotide sequence ID" value="XM_007926211.1"/>
</dbReference>
<dbReference type="HOGENOM" id="CLU_1050219_0_0_1"/>
<keyword evidence="3" id="KW-1185">Reference proteome</keyword>
<sequence length="265" mass="29203">MEVVDILTPPLSIYCLPNTLQKLSSVQRSIFSAVNLLSSQSSQQSIFSTINPLSSQSSPKSILSTVDLFSSQSSQQSISSKVDLLNSRSPQQSISSAGNLHPHRPRSVQPNTMRSILLAALAAFPQLAFSNPTLQENPHLSIHANSTTESHPQQRSKTCRSESPTTISIRYITYGALLRDKKPCVQRNVHICVTVRLKRNEVEALRRVESIDARSGDGAGCYGFLAFIVDVWPNRCISAQHELHNNSNEPDSRAAATSMLIFTRF</sequence>
<evidence type="ECO:0000313" key="2">
    <source>
        <dbReference type="EMBL" id="EME83752.1"/>
    </source>
</evidence>
<evidence type="ECO:0000256" key="1">
    <source>
        <dbReference type="SAM" id="MobiDB-lite"/>
    </source>
</evidence>
<name>M3B316_PSEFD</name>
<dbReference type="GeneID" id="19332868"/>
<protein>
    <submittedName>
        <fullName evidence="2">Uncharacterized protein</fullName>
    </submittedName>
</protein>
<gene>
    <name evidence="2" type="ORF">MYCFIDRAFT_172827</name>
</gene>